<sequence>MRLDDQEKRALKKALEGVKGEIFLFGSRVDDSKKGGDIDVLILSSENAYRVSQEVSVKFFMECEEKIDVVVMDPDNLRMEQQAFLNVIQKKKFV</sequence>
<accession>A0A3B1D759</accession>
<evidence type="ECO:0000313" key="2">
    <source>
        <dbReference type="EMBL" id="VAX38069.1"/>
    </source>
</evidence>
<dbReference type="InterPro" id="IPR002934">
    <property type="entry name" value="Polymerase_NTP_transf_dom"/>
</dbReference>
<gene>
    <name evidence="2" type="ORF">MNBD_UNCLBAC01-1337</name>
</gene>
<dbReference type="GO" id="GO:0016779">
    <property type="term" value="F:nucleotidyltransferase activity"/>
    <property type="evidence" value="ECO:0007669"/>
    <property type="project" value="InterPro"/>
</dbReference>
<name>A0A3B1D759_9ZZZZ</name>
<proteinExistence type="predicted"/>
<organism evidence="2">
    <name type="scientific">hydrothermal vent metagenome</name>
    <dbReference type="NCBI Taxonomy" id="652676"/>
    <lineage>
        <taxon>unclassified sequences</taxon>
        <taxon>metagenomes</taxon>
        <taxon>ecological metagenomes</taxon>
    </lineage>
</organism>
<dbReference type="CDD" id="cd05403">
    <property type="entry name" value="NT_KNTase_like"/>
    <property type="match status" value="1"/>
</dbReference>
<reference evidence="2" key="1">
    <citation type="submission" date="2018-06" db="EMBL/GenBank/DDBJ databases">
        <authorList>
            <person name="Zhirakovskaya E."/>
        </authorList>
    </citation>
    <scope>NUCLEOTIDE SEQUENCE</scope>
</reference>
<evidence type="ECO:0000259" key="1">
    <source>
        <dbReference type="Pfam" id="PF01909"/>
    </source>
</evidence>
<protein>
    <recommendedName>
        <fullName evidence="1">Polymerase nucleotidyl transferase domain-containing protein</fullName>
    </recommendedName>
</protein>
<dbReference type="EMBL" id="UOGJ01000150">
    <property type="protein sequence ID" value="VAX38069.1"/>
    <property type="molecule type" value="Genomic_DNA"/>
</dbReference>
<feature type="domain" description="Polymerase nucleotidyl transferase" evidence="1">
    <location>
        <begin position="11"/>
        <end position="69"/>
    </location>
</feature>
<dbReference type="InterPro" id="IPR043519">
    <property type="entry name" value="NT_sf"/>
</dbReference>
<dbReference type="AlphaFoldDB" id="A0A3B1D759"/>
<dbReference type="Pfam" id="PF01909">
    <property type="entry name" value="NTP_transf_2"/>
    <property type="match status" value="1"/>
</dbReference>
<dbReference type="SUPFAM" id="SSF81301">
    <property type="entry name" value="Nucleotidyltransferase"/>
    <property type="match status" value="1"/>
</dbReference>
<dbReference type="Gene3D" id="3.30.460.10">
    <property type="entry name" value="Beta Polymerase, domain 2"/>
    <property type="match status" value="1"/>
</dbReference>